<keyword evidence="5" id="KW-0249">Electron transport</keyword>
<evidence type="ECO:0000313" key="8">
    <source>
        <dbReference type="EMBL" id="GBE88246.1"/>
    </source>
</evidence>
<keyword evidence="2" id="KW-0813">Transport</keyword>
<comment type="subcellular location">
    <subcellularLocation>
        <location evidence="1">Mitochondrion inner membrane</location>
        <topology evidence="1">Peripheral membrane protein</topology>
        <orientation evidence="1">Matrix side</orientation>
    </subcellularLocation>
</comment>
<dbReference type="AlphaFoldDB" id="A0A401H1D4"/>
<keyword evidence="4" id="KW-0999">Mitochondrion inner membrane</keyword>
<name>A0A401H1D4_9APHY</name>
<accession>A0A401H1D4</accession>
<dbReference type="InParanoid" id="A0A401H1D4"/>
<sequence length="78" mass="9187">MPVDEARAAELKARLKEQDEIIRESWVRAMEAKIVRDNITKCYRIEGVNHGEKCKELVDRYAVMLKENRVQGYKHIDV</sequence>
<evidence type="ECO:0000256" key="5">
    <source>
        <dbReference type="ARBA" id="ARBA00022982"/>
    </source>
</evidence>
<protein>
    <submittedName>
        <fullName evidence="8">NADH-ubiquinone oxidoreductase 12 kDa subunit, mitochondrial</fullName>
    </submittedName>
</protein>
<dbReference type="PANTHER" id="PTHR13094:SF1">
    <property type="entry name" value="NADH DEHYDROGENASE [UBIQUINONE] 1 BETA SUBCOMPLEX SUBUNIT 10"/>
    <property type="match status" value="1"/>
</dbReference>
<keyword evidence="7" id="KW-0472">Membrane</keyword>
<dbReference type="GeneID" id="38785163"/>
<dbReference type="RefSeq" id="XP_027619159.1">
    <property type="nucleotide sequence ID" value="XM_027763358.1"/>
</dbReference>
<organism evidence="8 9">
    <name type="scientific">Sparassis crispa</name>
    <dbReference type="NCBI Taxonomy" id="139825"/>
    <lineage>
        <taxon>Eukaryota</taxon>
        <taxon>Fungi</taxon>
        <taxon>Dikarya</taxon>
        <taxon>Basidiomycota</taxon>
        <taxon>Agaricomycotina</taxon>
        <taxon>Agaricomycetes</taxon>
        <taxon>Polyporales</taxon>
        <taxon>Sparassidaceae</taxon>
        <taxon>Sparassis</taxon>
    </lineage>
</organism>
<dbReference type="Proteomes" id="UP000287166">
    <property type="component" value="Unassembled WGS sequence"/>
</dbReference>
<dbReference type="InterPro" id="IPR039993">
    <property type="entry name" value="NDUFB10"/>
</dbReference>
<dbReference type="OrthoDB" id="10252718at2759"/>
<evidence type="ECO:0000256" key="2">
    <source>
        <dbReference type="ARBA" id="ARBA00022448"/>
    </source>
</evidence>
<reference evidence="8 9" key="1">
    <citation type="journal article" date="2018" name="Sci. Rep.">
        <title>Genome sequence of the cauliflower mushroom Sparassis crispa (Hanabiratake) and its association with beneficial usage.</title>
        <authorList>
            <person name="Kiyama R."/>
            <person name="Furutani Y."/>
            <person name="Kawaguchi K."/>
            <person name="Nakanishi T."/>
        </authorList>
    </citation>
    <scope>NUCLEOTIDE SEQUENCE [LARGE SCALE GENOMIC DNA]</scope>
</reference>
<keyword evidence="3" id="KW-0679">Respiratory chain</keyword>
<keyword evidence="9" id="KW-1185">Reference proteome</keyword>
<evidence type="ECO:0000256" key="1">
    <source>
        <dbReference type="ARBA" id="ARBA00004443"/>
    </source>
</evidence>
<evidence type="ECO:0000256" key="7">
    <source>
        <dbReference type="ARBA" id="ARBA00023136"/>
    </source>
</evidence>
<evidence type="ECO:0000256" key="4">
    <source>
        <dbReference type="ARBA" id="ARBA00022792"/>
    </source>
</evidence>
<dbReference type="EMBL" id="BFAD01000013">
    <property type="protein sequence ID" value="GBE88246.1"/>
    <property type="molecule type" value="Genomic_DNA"/>
</dbReference>
<evidence type="ECO:0000313" key="9">
    <source>
        <dbReference type="Proteomes" id="UP000287166"/>
    </source>
</evidence>
<dbReference type="PANTHER" id="PTHR13094">
    <property type="entry name" value="NADH-UBIQUINONE OXIDOREDUCTASE PDSW SUBUNIT"/>
    <property type="match status" value="1"/>
</dbReference>
<keyword evidence="8" id="KW-0830">Ubiquinone</keyword>
<evidence type="ECO:0000256" key="6">
    <source>
        <dbReference type="ARBA" id="ARBA00023128"/>
    </source>
</evidence>
<dbReference type="GO" id="GO:0005743">
    <property type="term" value="C:mitochondrial inner membrane"/>
    <property type="evidence" value="ECO:0007669"/>
    <property type="project" value="UniProtKB-SubCell"/>
</dbReference>
<proteinExistence type="predicted"/>
<dbReference type="STRING" id="139825.A0A401H1D4"/>
<evidence type="ECO:0000256" key="3">
    <source>
        <dbReference type="ARBA" id="ARBA00022660"/>
    </source>
</evidence>
<gene>
    <name evidence="8" type="ORF">SCP_1300610</name>
</gene>
<keyword evidence="6" id="KW-0496">Mitochondrion</keyword>
<comment type="caution">
    <text evidence="8">The sequence shown here is derived from an EMBL/GenBank/DDBJ whole genome shotgun (WGS) entry which is preliminary data.</text>
</comment>